<keyword evidence="2" id="KW-1185">Reference proteome</keyword>
<dbReference type="STRING" id="1763538.LPB68_07130"/>
<evidence type="ECO:0000313" key="1">
    <source>
        <dbReference type="EMBL" id="OAB77824.1"/>
    </source>
</evidence>
<protein>
    <submittedName>
        <fullName evidence="1">Uncharacterized protein</fullName>
    </submittedName>
</protein>
<reference evidence="1 2" key="1">
    <citation type="submission" date="2016-02" db="EMBL/GenBank/DDBJ databases">
        <title>Paenibacillus sp. LPB0068, isolated from Crassostrea gigas.</title>
        <authorList>
            <person name="Shin S.-K."/>
            <person name="Yi H."/>
        </authorList>
    </citation>
    <scope>NUCLEOTIDE SEQUENCE [LARGE SCALE GENOMIC DNA]</scope>
    <source>
        <strain evidence="1 2">LPB0068</strain>
    </source>
</reference>
<name>A0A167GR04_9BACL</name>
<sequence length="91" mass="10794">MNYTYNLADMKKVGNYKVEKQVKLIEARNILKNAIEMFELGNVEQSEFLLRRKADDLLLFSIQSNDVSLVDEVEKLYELSTYYKEIQFHHS</sequence>
<proteinExistence type="predicted"/>
<dbReference type="AlphaFoldDB" id="A0A167GR04"/>
<dbReference type="EMBL" id="LSFN01000001">
    <property type="protein sequence ID" value="OAB77824.1"/>
    <property type="molecule type" value="Genomic_DNA"/>
</dbReference>
<dbReference type="RefSeq" id="WP_068654043.1">
    <property type="nucleotide sequence ID" value="NZ_CP017770.1"/>
</dbReference>
<dbReference type="OrthoDB" id="2632905at2"/>
<dbReference type="KEGG" id="pcx:LPB68_07130"/>
<comment type="caution">
    <text evidence="1">The sequence shown here is derived from an EMBL/GenBank/DDBJ whole genome shotgun (WGS) entry which is preliminary data.</text>
</comment>
<gene>
    <name evidence="1" type="ORF">PNBC_00210</name>
</gene>
<evidence type="ECO:0000313" key="2">
    <source>
        <dbReference type="Proteomes" id="UP000077134"/>
    </source>
</evidence>
<accession>A0A167GR04</accession>
<organism evidence="1 2">
    <name type="scientific">Paenibacillus crassostreae</name>
    <dbReference type="NCBI Taxonomy" id="1763538"/>
    <lineage>
        <taxon>Bacteria</taxon>
        <taxon>Bacillati</taxon>
        <taxon>Bacillota</taxon>
        <taxon>Bacilli</taxon>
        <taxon>Bacillales</taxon>
        <taxon>Paenibacillaceae</taxon>
        <taxon>Paenibacillus</taxon>
    </lineage>
</organism>
<dbReference type="Proteomes" id="UP000077134">
    <property type="component" value="Unassembled WGS sequence"/>
</dbReference>